<comment type="caution">
    <text evidence="2">The sequence shown here is derived from an EMBL/GenBank/DDBJ whole genome shotgun (WGS) entry which is preliminary data.</text>
</comment>
<name>A0A0G0GRI5_9BACT</name>
<organism evidence="2 3">
    <name type="scientific">Candidatus Nomurabacteria bacterium GW2011_GWA1_37_20</name>
    <dbReference type="NCBI Taxonomy" id="1618729"/>
    <lineage>
        <taxon>Bacteria</taxon>
        <taxon>Candidatus Nomuraibacteriota</taxon>
    </lineage>
</organism>
<dbReference type="EMBL" id="LBTA01000010">
    <property type="protein sequence ID" value="KKQ33673.1"/>
    <property type="molecule type" value="Genomic_DNA"/>
</dbReference>
<evidence type="ECO:0000259" key="1">
    <source>
        <dbReference type="Pfam" id="PF24392"/>
    </source>
</evidence>
<accession>A0A0G0GRI5</accession>
<dbReference type="InterPro" id="IPR057241">
    <property type="entry name" value="Parb-CE"/>
</dbReference>
<evidence type="ECO:0000313" key="3">
    <source>
        <dbReference type="Proteomes" id="UP000034701"/>
    </source>
</evidence>
<reference evidence="2 3" key="1">
    <citation type="journal article" date="2015" name="Nature">
        <title>rRNA introns, odd ribosomes, and small enigmatic genomes across a large radiation of phyla.</title>
        <authorList>
            <person name="Brown C.T."/>
            <person name="Hug L.A."/>
            <person name="Thomas B.C."/>
            <person name="Sharon I."/>
            <person name="Castelle C.J."/>
            <person name="Singh A."/>
            <person name="Wilkins M.J."/>
            <person name="Williams K.H."/>
            <person name="Banfield J.F."/>
        </authorList>
    </citation>
    <scope>NUCLEOTIDE SEQUENCE [LARGE SCALE GENOMIC DNA]</scope>
</reference>
<proteinExistence type="predicted"/>
<evidence type="ECO:0000313" key="2">
    <source>
        <dbReference type="EMBL" id="KKQ33673.1"/>
    </source>
</evidence>
<dbReference type="AlphaFoldDB" id="A0A0G0GRI5"/>
<feature type="domain" description="ParB-like catalytic effector" evidence="1">
    <location>
        <begin position="13"/>
        <end position="164"/>
    </location>
</feature>
<sequence>MKILSFKKHSKEELIKRLKKVTLLHSSNTDNPIYVYKNAEIELVTLPVSILIPEQFYQIERVLGKLKDLQEALREKNIDMFNLNGYVSSYVTNESKKIHTLLPVVVEYQREKNGSVIPIILDGCHRISIARSQRLKTAQVIKIAKVDEKYPILGYVNPYGWQDVKLVQTAPDKKDKRFWRFPLEDVYKYYRNFNSAFENVGEPRR</sequence>
<dbReference type="Proteomes" id="UP000034701">
    <property type="component" value="Unassembled WGS sequence"/>
</dbReference>
<dbReference type="Pfam" id="PF24392">
    <property type="entry name" value="Parb-CE"/>
    <property type="match status" value="1"/>
</dbReference>
<protein>
    <recommendedName>
        <fullName evidence="1">ParB-like catalytic effector domain-containing protein</fullName>
    </recommendedName>
</protein>
<gene>
    <name evidence="2" type="ORF">US45_C0010G0004</name>
</gene>